<feature type="domain" description="tRNA pseudouridine synthase II TruB subfamily 2 C-terminal" evidence="8">
    <location>
        <begin position="279"/>
        <end position="333"/>
    </location>
</feature>
<dbReference type="SUPFAM" id="SSF88697">
    <property type="entry name" value="PUA domain-like"/>
    <property type="match status" value="1"/>
</dbReference>
<name>A0A7Y9JZR2_9CELL</name>
<dbReference type="PANTHER" id="PTHR13767:SF2">
    <property type="entry name" value="PSEUDOURIDYLATE SYNTHASE TRUB1"/>
    <property type="match status" value="1"/>
</dbReference>
<reference evidence="11 12" key="1">
    <citation type="submission" date="2020-07" db="EMBL/GenBank/DDBJ databases">
        <title>Sequencing the genomes of 1000 actinobacteria strains.</title>
        <authorList>
            <person name="Klenk H.-P."/>
        </authorList>
    </citation>
    <scope>NUCLEOTIDE SEQUENCE [LARGE SCALE GENOMIC DNA]</scope>
    <source>
        <strain evidence="11 12">DSM 24482</strain>
    </source>
</reference>
<dbReference type="Pfam" id="PF09142">
    <property type="entry name" value="TruB_C"/>
    <property type="match status" value="1"/>
</dbReference>
<dbReference type="Proteomes" id="UP000618382">
    <property type="component" value="Unassembled WGS sequence"/>
</dbReference>
<evidence type="ECO:0000256" key="2">
    <source>
        <dbReference type="ARBA" id="ARBA00005642"/>
    </source>
</evidence>
<evidence type="ECO:0000259" key="7">
    <source>
        <dbReference type="Pfam" id="PF01509"/>
    </source>
</evidence>
<keyword evidence="4 5" id="KW-0413">Isomerase</keyword>
<evidence type="ECO:0000259" key="8">
    <source>
        <dbReference type="Pfam" id="PF09142"/>
    </source>
</evidence>
<dbReference type="AlphaFoldDB" id="A0A7Y9JZR2"/>
<evidence type="ECO:0000313" key="10">
    <source>
        <dbReference type="EMBL" id="GIG33665.1"/>
    </source>
</evidence>
<dbReference type="InterPro" id="IPR032819">
    <property type="entry name" value="TruB_C"/>
</dbReference>
<evidence type="ECO:0000313" key="13">
    <source>
        <dbReference type="Proteomes" id="UP000618382"/>
    </source>
</evidence>
<organism evidence="11 12">
    <name type="scientific">Cellulomonas oligotrophica</name>
    <dbReference type="NCBI Taxonomy" id="931536"/>
    <lineage>
        <taxon>Bacteria</taxon>
        <taxon>Bacillati</taxon>
        <taxon>Actinomycetota</taxon>
        <taxon>Actinomycetes</taxon>
        <taxon>Micrococcales</taxon>
        <taxon>Cellulomonadaceae</taxon>
        <taxon>Cellulomonas</taxon>
    </lineage>
</organism>
<comment type="function">
    <text evidence="5">Responsible for synthesis of pseudouridine from uracil-55 in the psi GC loop of transfer RNAs.</text>
</comment>
<evidence type="ECO:0000313" key="12">
    <source>
        <dbReference type="Proteomes" id="UP000577956"/>
    </source>
</evidence>
<feature type="region of interest" description="Disordered" evidence="6">
    <location>
        <begin position="1"/>
        <end position="35"/>
    </location>
</feature>
<dbReference type="Proteomes" id="UP000577956">
    <property type="component" value="Unassembled WGS sequence"/>
</dbReference>
<dbReference type="EMBL" id="BONN01000008">
    <property type="protein sequence ID" value="GIG33665.1"/>
    <property type="molecule type" value="Genomic_DNA"/>
</dbReference>
<protein>
    <recommendedName>
        <fullName evidence="5">tRNA pseudouridine synthase B</fullName>
        <ecNumber evidence="5">5.4.99.25</ecNumber>
    </recommendedName>
    <alternativeName>
        <fullName evidence="5">tRNA pseudouridine(55) synthase</fullName>
        <shortName evidence="5">Psi55 synthase</shortName>
    </alternativeName>
    <alternativeName>
        <fullName evidence="5">tRNA pseudouridylate synthase</fullName>
    </alternativeName>
    <alternativeName>
        <fullName evidence="5">tRNA-uridine isomerase</fullName>
    </alternativeName>
</protein>
<dbReference type="InterPro" id="IPR015947">
    <property type="entry name" value="PUA-like_sf"/>
</dbReference>
<dbReference type="Gene3D" id="2.30.130.10">
    <property type="entry name" value="PUA domain"/>
    <property type="match status" value="1"/>
</dbReference>
<gene>
    <name evidence="5 10" type="primary">truB</name>
    <name evidence="11" type="ORF">BKA21_003706</name>
    <name evidence="10" type="ORF">Col01nite_28240</name>
</gene>
<dbReference type="GO" id="GO:0160148">
    <property type="term" value="F:tRNA pseudouridine(55) synthase activity"/>
    <property type="evidence" value="ECO:0007669"/>
    <property type="project" value="UniProtKB-EC"/>
</dbReference>
<dbReference type="InterPro" id="IPR002501">
    <property type="entry name" value="PsdUridine_synth_N"/>
</dbReference>
<dbReference type="InterPro" id="IPR014780">
    <property type="entry name" value="tRNA_psdUridine_synth_TruB"/>
</dbReference>
<feature type="domain" description="Pseudouridine synthase II N-terminal" evidence="7">
    <location>
        <begin position="57"/>
        <end position="217"/>
    </location>
</feature>
<comment type="caution">
    <text evidence="11">The sequence shown here is derived from an EMBL/GenBank/DDBJ whole genome shotgun (WGS) entry which is preliminary data.</text>
</comment>
<accession>A0A7Y9JZR2</accession>
<evidence type="ECO:0000256" key="5">
    <source>
        <dbReference type="HAMAP-Rule" id="MF_01080"/>
    </source>
</evidence>
<feature type="active site" description="Nucleophile" evidence="5">
    <location>
        <position position="71"/>
    </location>
</feature>
<dbReference type="HAMAP" id="MF_01080">
    <property type="entry name" value="TruB_bact"/>
    <property type="match status" value="1"/>
</dbReference>
<dbReference type="GO" id="GO:0031119">
    <property type="term" value="P:tRNA pseudouridine synthesis"/>
    <property type="evidence" value="ECO:0007669"/>
    <property type="project" value="UniProtKB-UniRule"/>
</dbReference>
<dbReference type="InterPro" id="IPR020103">
    <property type="entry name" value="PsdUridine_synth_cat_dom_sf"/>
</dbReference>
<dbReference type="NCBIfam" id="TIGR00431">
    <property type="entry name" value="TruB"/>
    <property type="match status" value="1"/>
</dbReference>
<feature type="domain" description="tRNA pseudouridylate synthase B C-terminal" evidence="9">
    <location>
        <begin position="218"/>
        <end position="258"/>
    </location>
</feature>
<dbReference type="Gene3D" id="3.30.2350.10">
    <property type="entry name" value="Pseudouridine synthase"/>
    <property type="match status" value="1"/>
</dbReference>
<dbReference type="GO" id="GO:0003723">
    <property type="term" value="F:RNA binding"/>
    <property type="evidence" value="ECO:0007669"/>
    <property type="project" value="InterPro"/>
</dbReference>
<proteinExistence type="inferred from homology"/>
<evidence type="ECO:0000313" key="11">
    <source>
        <dbReference type="EMBL" id="NYD88157.1"/>
    </source>
</evidence>
<dbReference type="Pfam" id="PF01509">
    <property type="entry name" value="TruB_N"/>
    <property type="match status" value="1"/>
</dbReference>
<comment type="similarity">
    <text evidence="2 5">Belongs to the pseudouridine synthase TruB family. Type 1 subfamily.</text>
</comment>
<dbReference type="InterPro" id="IPR036974">
    <property type="entry name" value="PUA_sf"/>
</dbReference>
<evidence type="ECO:0000256" key="3">
    <source>
        <dbReference type="ARBA" id="ARBA00022694"/>
    </source>
</evidence>
<dbReference type="PANTHER" id="PTHR13767">
    <property type="entry name" value="TRNA-PSEUDOURIDINE SYNTHASE"/>
    <property type="match status" value="1"/>
</dbReference>
<evidence type="ECO:0000256" key="6">
    <source>
        <dbReference type="SAM" id="MobiDB-lite"/>
    </source>
</evidence>
<evidence type="ECO:0000256" key="1">
    <source>
        <dbReference type="ARBA" id="ARBA00000385"/>
    </source>
</evidence>
<dbReference type="EC" id="5.4.99.25" evidence="5"/>
<dbReference type="SUPFAM" id="SSF55120">
    <property type="entry name" value="Pseudouridine synthase"/>
    <property type="match status" value="1"/>
</dbReference>
<sequence>MSAPGARRAPRDPDRPRQVRDPDAPRPPRRPTAADGVVVVDKPQGWTSHDVVARMRGIAGTRKVGHGGTLDPMATGVLVVGIGRATRLLTYVSGADKDYDATVRLGVTTTTEDAEGDVLTVRDASGVDRAQVEAAALPLTGDVLQVPSAVSALKVDGQRAYARVRAGETVELAARPVTVARLDVVDVRTAQVEAPDGSTVAVLDVDVAVTCSSGTYVRAIARDLGDALGVGGHLTALRRTRVGGYTLGAARTLDDLSAGPADEPVTVLPLAEAARAALPARELSEPEARALSYGQAIGAGPGDDGPTAAIGPDGSLVAVVALRGTGVRPLVVFAPA</sequence>
<comment type="catalytic activity">
    <reaction evidence="1 5">
        <text>uridine(55) in tRNA = pseudouridine(55) in tRNA</text>
        <dbReference type="Rhea" id="RHEA:42532"/>
        <dbReference type="Rhea" id="RHEA-COMP:10101"/>
        <dbReference type="Rhea" id="RHEA-COMP:10102"/>
        <dbReference type="ChEBI" id="CHEBI:65314"/>
        <dbReference type="ChEBI" id="CHEBI:65315"/>
        <dbReference type="EC" id="5.4.99.25"/>
    </reaction>
</comment>
<keyword evidence="3 5" id="KW-0819">tRNA processing</keyword>
<dbReference type="Pfam" id="PF16198">
    <property type="entry name" value="TruB_C_2"/>
    <property type="match status" value="1"/>
</dbReference>
<reference evidence="10 13" key="2">
    <citation type="submission" date="2021-01" db="EMBL/GenBank/DDBJ databases">
        <title>Whole genome shotgun sequence of Cellulomonas oligotrophica NBRC 109435.</title>
        <authorList>
            <person name="Komaki H."/>
            <person name="Tamura T."/>
        </authorList>
    </citation>
    <scope>NUCLEOTIDE SEQUENCE [LARGE SCALE GENOMIC DNA]</scope>
    <source>
        <strain evidence="10 13">NBRC 109435</strain>
    </source>
</reference>
<evidence type="ECO:0000259" key="9">
    <source>
        <dbReference type="Pfam" id="PF16198"/>
    </source>
</evidence>
<dbReference type="EMBL" id="JACCBK010000001">
    <property type="protein sequence ID" value="NYD88157.1"/>
    <property type="molecule type" value="Genomic_DNA"/>
</dbReference>
<evidence type="ECO:0000256" key="4">
    <source>
        <dbReference type="ARBA" id="ARBA00023235"/>
    </source>
</evidence>
<dbReference type="CDD" id="cd02573">
    <property type="entry name" value="PseudoU_synth_EcTruB"/>
    <property type="match status" value="1"/>
</dbReference>
<dbReference type="InterPro" id="IPR015225">
    <property type="entry name" value="tRNA_psdUridine_synth_fam2_C"/>
</dbReference>
<keyword evidence="13" id="KW-1185">Reference proteome</keyword>
<feature type="compositionally biased region" description="Basic and acidic residues" evidence="6">
    <location>
        <begin position="9"/>
        <end position="26"/>
    </location>
</feature>
<dbReference type="GO" id="GO:1990481">
    <property type="term" value="P:mRNA pseudouridine synthesis"/>
    <property type="evidence" value="ECO:0007669"/>
    <property type="project" value="TreeGrafter"/>
</dbReference>